<dbReference type="Proteomes" id="UP000075321">
    <property type="component" value="Unassembled WGS sequence"/>
</dbReference>
<protein>
    <submittedName>
        <fullName evidence="1">Cobalt-precorrin-2 C(20)-methyltransferase</fullName>
    </submittedName>
</protein>
<dbReference type="GO" id="GO:0032259">
    <property type="term" value="P:methylation"/>
    <property type="evidence" value="ECO:0007669"/>
    <property type="project" value="UniProtKB-KW"/>
</dbReference>
<dbReference type="AlphaFoldDB" id="A0A151A8J3"/>
<keyword evidence="1" id="KW-0808">Transferase</keyword>
<dbReference type="PATRIC" id="fig|1008153.3.peg.4322"/>
<gene>
    <name evidence="1" type="ORF">HAPAU_40340</name>
</gene>
<keyword evidence="1" id="KW-0489">Methyltransferase</keyword>
<organism evidence="1 2">
    <name type="scientific">Halalkalicoccus paucihalophilus</name>
    <dbReference type="NCBI Taxonomy" id="1008153"/>
    <lineage>
        <taxon>Archaea</taxon>
        <taxon>Methanobacteriati</taxon>
        <taxon>Methanobacteriota</taxon>
        <taxon>Stenosarchaea group</taxon>
        <taxon>Halobacteria</taxon>
        <taxon>Halobacteriales</taxon>
        <taxon>Halococcaceae</taxon>
        <taxon>Halalkalicoccus</taxon>
    </lineage>
</organism>
<dbReference type="GO" id="GO:0008168">
    <property type="term" value="F:methyltransferase activity"/>
    <property type="evidence" value="ECO:0007669"/>
    <property type="project" value="UniProtKB-KW"/>
</dbReference>
<comment type="caution">
    <text evidence="1">The sequence shown here is derived from an EMBL/GenBank/DDBJ whole genome shotgun (WGS) entry which is preliminary data.</text>
</comment>
<proteinExistence type="predicted"/>
<sequence length="79" mass="8935">MRGDRRCSTYRSESVDLFKVTDAPTTHEKLTAAGYEVTFGRRLFRDTEETLVTNDPGDVTGQDYYTLAYAEKQESTGSK</sequence>
<reference evidence="1 2" key="1">
    <citation type="submission" date="2016-02" db="EMBL/GenBank/DDBJ databases">
        <title>Genome sequence of Halalkalicoccus paucihalophilus DSM 24557.</title>
        <authorList>
            <person name="Poehlein A."/>
            <person name="Daniel R."/>
        </authorList>
    </citation>
    <scope>NUCLEOTIDE SEQUENCE [LARGE SCALE GENOMIC DNA]</scope>
    <source>
        <strain evidence="1 2">DSM 24557</strain>
    </source>
</reference>
<name>A0A151A8J3_9EURY</name>
<dbReference type="EMBL" id="LTAZ01000017">
    <property type="protein sequence ID" value="KYH23955.1"/>
    <property type="molecule type" value="Genomic_DNA"/>
</dbReference>
<accession>A0A151A8J3</accession>
<evidence type="ECO:0000313" key="2">
    <source>
        <dbReference type="Proteomes" id="UP000075321"/>
    </source>
</evidence>
<keyword evidence="2" id="KW-1185">Reference proteome</keyword>
<evidence type="ECO:0000313" key="1">
    <source>
        <dbReference type="EMBL" id="KYH23955.1"/>
    </source>
</evidence>